<evidence type="ECO:0000256" key="15">
    <source>
        <dbReference type="SAM" id="Coils"/>
    </source>
</evidence>
<feature type="domain" description="UEV" evidence="18">
    <location>
        <begin position="521"/>
        <end position="664"/>
    </location>
</feature>
<dbReference type="Pfam" id="PF00227">
    <property type="entry name" value="Proteasome"/>
    <property type="match status" value="1"/>
</dbReference>
<comment type="subcellular location">
    <subcellularLocation>
        <location evidence="3">Cytoplasm</location>
    </subcellularLocation>
    <subcellularLocation>
        <location evidence="2">Endosome</location>
    </subcellularLocation>
    <subcellularLocation>
        <location evidence="1">Nucleus</location>
    </subcellularLocation>
</comment>
<evidence type="ECO:0000313" key="19">
    <source>
        <dbReference type="EMBL" id="PVD28495.1"/>
    </source>
</evidence>
<dbReference type="Gene3D" id="6.10.140.820">
    <property type="match status" value="1"/>
</dbReference>
<proteinExistence type="inferred from homology"/>
<feature type="domain" description="UEV" evidence="18">
    <location>
        <begin position="263"/>
        <end position="406"/>
    </location>
</feature>
<dbReference type="Gene3D" id="6.10.250.370">
    <property type="match status" value="1"/>
</dbReference>
<dbReference type="InterPro" id="IPR000426">
    <property type="entry name" value="Proteasome_asu_N"/>
</dbReference>
<evidence type="ECO:0000256" key="9">
    <source>
        <dbReference type="ARBA" id="ARBA00022927"/>
    </source>
</evidence>
<dbReference type="Gene3D" id="3.60.20.10">
    <property type="entry name" value="Glutamine Phosphoribosylpyrophosphate, subunit 1, domain 1"/>
    <property type="match status" value="1"/>
</dbReference>
<evidence type="ECO:0000256" key="13">
    <source>
        <dbReference type="PROSITE-ProRule" id="PRU00644"/>
    </source>
</evidence>
<dbReference type="PROSITE" id="PS51475">
    <property type="entry name" value="PROTEASOME_ALPHA_2"/>
    <property type="match status" value="1"/>
</dbReference>
<feature type="compositionally biased region" description="Polar residues" evidence="16">
    <location>
        <begin position="771"/>
        <end position="782"/>
    </location>
</feature>
<evidence type="ECO:0000313" key="20">
    <source>
        <dbReference type="Proteomes" id="UP000245119"/>
    </source>
</evidence>
<protein>
    <recommendedName>
        <fullName evidence="5">Proteasome subunit alpha type-1</fullName>
    </recommendedName>
</protein>
<dbReference type="EMBL" id="PZQS01000006">
    <property type="protein sequence ID" value="PVD28495.1"/>
    <property type="molecule type" value="Genomic_DNA"/>
</dbReference>
<dbReference type="GO" id="GO:0005634">
    <property type="term" value="C:nucleus"/>
    <property type="evidence" value="ECO:0007669"/>
    <property type="project" value="UniProtKB-SubCell"/>
</dbReference>
<evidence type="ECO:0000256" key="6">
    <source>
        <dbReference type="ARBA" id="ARBA00022448"/>
    </source>
</evidence>
<evidence type="ECO:0000256" key="3">
    <source>
        <dbReference type="ARBA" id="ARBA00004496"/>
    </source>
</evidence>
<feature type="compositionally biased region" description="Low complexity" evidence="16">
    <location>
        <begin position="734"/>
        <end position="758"/>
    </location>
</feature>
<comment type="caution">
    <text evidence="19">The sequence shown here is derived from an EMBL/GenBank/DDBJ whole genome shotgun (WGS) entry which is preliminary data.</text>
</comment>
<name>A0A2T7P4Y9_POMCA</name>
<sequence length="963" mass="108377">MERTLLCIQNSCDRSSVKQLRDKKELFRNQYDNDVTIWSPQGRIHQLEYAMEAVKQGSAAVGLKNRTHAILVALKRAPSELSAHQKKILPIDNHVGVAIAGLTADARLLCKIMRSECLDSRWAYEQPLPISRLVSVVGNKSQIPTQRYGRRPFGVGLLIAGHDAQGPHIYQTCPSANYYDCKAMAIGARSQSARTYLEKYLDEFPNCSLEELMKHGLRALRDTLPQEVNLTTKNCSIAIVGQGMNFTIYDDDKVATYLALIEGEERSTVAAEDEDYKYPELVWKDISTAQRQFTDLYPSEKTFVFNDGTKQNLVQFEGTIPVPYKGNVYNIPVQLWLLDSHPYDPPMVYVRPTSTMNIRAGRYVDMNGKVDMPFLQQWKWPDSDLLGLIQILIVIFGEECPLFSKVIRPQVQTTQPNPRSSYGTLTSPREINMLTEDNTTIMTAVKVKRNEKLTEVFSEMKAEMSALKISDTDLSGSNVTQDQLMKDLLHANILMMGQNSNSYSFLEQFLVLYKGEFLQMSNFESALKNYLNKYKNPDLARRDVSHALQQYRDLRPSLEPFVFNDGTTQHLVQLEGTIPVMYKGNTYNIPIQLWILDSHPYNPPMVFVRPTNNMQIKAGRYVDMNGKVDMPFLREWRWPKSDLVGLIQILIITFGEECPVFSKVPARPPPPAPTATISNILWLVSSMPMPSLGAPGTTSPYPPYPAAGGYPHQNYPPYPSQPGVGYPPSSSFNYPPASGYSPSSSSFPGQPQQFPTPFGGYGVNPPYPGNQTAFAGTQGSPATAISTIPGGTGTVTEEHLRASLLSAVEDKMKRKLREIFAQAQAEMDVLKKTEADLTKGKEKLEQMMKDLEQEKTTVESSIIMLEDKSREVKDALQKMEDNDKLDVDEAVVTTAPLYRQLLDAFAEEQAIEDAIYYLGEALRKNVIELEVFLKQVRELSRRQFMQRALIQKCREKAGLPPLA</sequence>
<dbReference type="GO" id="GO:0043130">
    <property type="term" value="F:ubiquitin binding"/>
    <property type="evidence" value="ECO:0007669"/>
    <property type="project" value="TreeGrafter"/>
</dbReference>
<feature type="region of interest" description="Disordered" evidence="16">
    <location>
        <begin position="712"/>
        <end position="782"/>
    </location>
</feature>
<comment type="similarity">
    <text evidence="4">Belongs to the ubiquitin-conjugating enzyme family. UEV subfamily.</text>
</comment>
<dbReference type="InterPro" id="IPR029055">
    <property type="entry name" value="Ntn_hydrolases_N"/>
</dbReference>
<dbReference type="InterPro" id="IPR001353">
    <property type="entry name" value="Proteasome_sua/b"/>
</dbReference>
<evidence type="ECO:0000256" key="14">
    <source>
        <dbReference type="PROSITE-ProRule" id="PRU00808"/>
    </source>
</evidence>
<dbReference type="PANTHER" id="PTHR23306">
    <property type="entry name" value="TUMOR SUSCEPTIBILITY GENE 101 PROTEIN-RELATED"/>
    <property type="match status" value="1"/>
</dbReference>
<dbReference type="GO" id="GO:0019773">
    <property type="term" value="C:proteasome core complex, alpha-subunit complex"/>
    <property type="evidence" value="ECO:0007669"/>
    <property type="project" value="UniProtKB-UniRule"/>
</dbReference>
<dbReference type="PROSITE" id="PS51322">
    <property type="entry name" value="UEV"/>
    <property type="match status" value="2"/>
</dbReference>
<reference evidence="19 20" key="1">
    <citation type="submission" date="2018-04" db="EMBL/GenBank/DDBJ databases">
        <title>The genome of golden apple snail Pomacea canaliculata provides insight into stress tolerance and invasive adaptation.</title>
        <authorList>
            <person name="Liu C."/>
            <person name="Liu B."/>
            <person name="Ren Y."/>
            <person name="Zhang Y."/>
            <person name="Wang H."/>
            <person name="Li S."/>
            <person name="Jiang F."/>
            <person name="Yin L."/>
            <person name="Zhang G."/>
            <person name="Qian W."/>
            <person name="Fan W."/>
        </authorList>
    </citation>
    <scope>NUCLEOTIDE SEQUENCE [LARGE SCALE GENOMIC DNA]</scope>
    <source>
        <strain evidence="19">SZHN2017</strain>
        <tissue evidence="19">Muscle</tissue>
    </source>
</reference>
<organism evidence="19 20">
    <name type="scientific">Pomacea canaliculata</name>
    <name type="common">Golden apple snail</name>
    <dbReference type="NCBI Taxonomy" id="400727"/>
    <lineage>
        <taxon>Eukaryota</taxon>
        <taxon>Metazoa</taxon>
        <taxon>Spiralia</taxon>
        <taxon>Lophotrochozoa</taxon>
        <taxon>Mollusca</taxon>
        <taxon>Gastropoda</taxon>
        <taxon>Caenogastropoda</taxon>
        <taxon>Architaenioglossa</taxon>
        <taxon>Ampullarioidea</taxon>
        <taxon>Ampullariidae</taxon>
        <taxon>Pomacea</taxon>
    </lineage>
</organism>
<evidence type="ECO:0000256" key="8">
    <source>
        <dbReference type="ARBA" id="ARBA00022753"/>
    </source>
</evidence>
<evidence type="ECO:0000256" key="1">
    <source>
        <dbReference type="ARBA" id="ARBA00004123"/>
    </source>
</evidence>
<dbReference type="OrthoDB" id="306304at2759"/>
<accession>A0A2T7P4Y9</accession>
<keyword evidence="8" id="KW-0967">Endosome</keyword>
<dbReference type="SMART" id="SM00948">
    <property type="entry name" value="Proteasome_A_N"/>
    <property type="match status" value="1"/>
</dbReference>
<evidence type="ECO:0000259" key="17">
    <source>
        <dbReference type="PROSITE" id="PS51312"/>
    </source>
</evidence>
<evidence type="ECO:0000256" key="11">
    <source>
        <dbReference type="ARBA" id="ARBA00023054"/>
    </source>
</evidence>
<dbReference type="InterPro" id="IPR008883">
    <property type="entry name" value="UEV_N"/>
</dbReference>
<dbReference type="Gene3D" id="3.10.110.10">
    <property type="entry name" value="Ubiquitin Conjugating Enzyme"/>
    <property type="match status" value="2"/>
</dbReference>
<evidence type="ECO:0000256" key="16">
    <source>
        <dbReference type="SAM" id="MobiDB-lite"/>
    </source>
</evidence>
<evidence type="ECO:0000256" key="4">
    <source>
        <dbReference type="ARBA" id="ARBA00009594"/>
    </source>
</evidence>
<keyword evidence="7" id="KW-0963">Cytoplasm</keyword>
<dbReference type="STRING" id="400727.A0A2T7P4Y9"/>
<dbReference type="Proteomes" id="UP000245119">
    <property type="component" value="Linkage Group LG6"/>
</dbReference>
<keyword evidence="10 14" id="KW-0647">Proteasome</keyword>
<dbReference type="GO" id="GO:0000813">
    <property type="term" value="C:ESCRT I complex"/>
    <property type="evidence" value="ECO:0007669"/>
    <property type="project" value="TreeGrafter"/>
</dbReference>
<dbReference type="AlphaFoldDB" id="A0A2T7P4Y9"/>
<dbReference type="PROSITE" id="PS00388">
    <property type="entry name" value="PROTEASOME_ALPHA_1"/>
    <property type="match status" value="1"/>
</dbReference>
<dbReference type="SUPFAM" id="SSF56235">
    <property type="entry name" value="N-terminal nucleophile aminohydrolases (Ntn hydrolases)"/>
    <property type="match status" value="1"/>
</dbReference>
<dbReference type="PANTHER" id="PTHR23306:SF3">
    <property type="entry name" value="TUMOR SUPPRESSOR PROTEIN 101"/>
    <property type="match status" value="1"/>
</dbReference>
<keyword evidence="11 15" id="KW-0175">Coiled coil</keyword>
<evidence type="ECO:0000256" key="5">
    <source>
        <dbReference type="ARBA" id="ARBA00021331"/>
    </source>
</evidence>
<dbReference type="InterPro" id="IPR035144">
    <property type="entry name" value="Proteasome_alpha1"/>
</dbReference>
<dbReference type="InterPro" id="IPR016135">
    <property type="entry name" value="UBQ-conjugating_enzyme/RWD"/>
</dbReference>
<dbReference type="Pfam" id="PF10584">
    <property type="entry name" value="Proteasome_A_N"/>
    <property type="match status" value="1"/>
</dbReference>
<evidence type="ECO:0000256" key="10">
    <source>
        <dbReference type="ARBA" id="ARBA00022942"/>
    </source>
</evidence>
<gene>
    <name evidence="19" type="ORF">C0Q70_11083</name>
</gene>
<dbReference type="GO" id="GO:0006511">
    <property type="term" value="P:ubiquitin-dependent protein catabolic process"/>
    <property type="evidence" value="ECO:0007669"/>
    <property type="project" value="InterPro"/>
</dbReference>
<dbReference type="CDD" id="cd11685">
    <property type="entry name" value="UEV_TSG101-like"/>
    <property type="match status" value="2"/>
</dbReference>
<dbReference type="Pfam" id="PF05743">
    <property type="entry name" value="UEV"/>
    <property type="match status" value="2"/>
</dbReference>
<dbReference type="SUPFAM" id="SSF54495">
    <property type="entry name" value="UBC-like"/>
    <property type="match status" value="2"/>
</dbReference>
<keyword evidence="6 13" id="KW-0813">Transport</keyword>
<feature type="coiled-coil region" evidence="15">
    <location>
        <begin position="813"/>
        <end position="882"/>
    </location>
</feature>
<evidence type="ECO:0000256" key="12">
    <source>
        <dbReference type="ARBA" id="ARBA00023242"/>
    </source>
</evidence>
<dbReference type="InterPro" id="IPR023332">
    <property type="entry name" value="Proteasome_alpha-type"/>
</dbReference>
<dbReference type="PROSITE" id="PS51312">
    <property type="entry name" value="SB"/>
    <property type="match status" value="1"/>
</dbReference>
<dbReference type="InterPro" id="IPR052070">
    <property type="entry name" value="ESCRT-I_UEV_domain"/>
</dbReference>
<dbReference type="SUPFAM" id="SSF140111">
    <property type="entry name" value="Endosomal sorting complex assembly domain"/>
    <property type="match status" value="1"/>
</dbReference>
<feature type="domain" description="SB" evidence="17">
    <location>
        <begin position="895"/>
        <end position="963"/>
    </location>
</feature>
<evidence type="ECO:0000256" key="7">
    <source>
        <dbReference type="ARBA" id="ARBA00022490"/>
    </source>
</evidence>
<keyword evidence="20" id="KW-1185">Reference proteome</keyword>
<evidence type="ECO:0000259" key="18">
    <source>
        <dbReference type="PROSITE" id="PS51322"/>
    </source>
</evidence>
<dbReference type="InterPro" id="IPR037202">
    <property type="entry name" value="ESCRT_assembly_dom"/>
</dbReference>
<keyword evidence="12" id="KW-0539">Nucleus</keyword>
<dbReference type="InterPro" id="IPR017916">
    <property type="entry name" value="SB_dom"/>
</dbReference>
<dbReference type="GO" id="GO:0015031">
    <property type="term" value="P:protein transport"/>
    <property type="evidence" value="ECO:0007669"/>
    <property type="project" value="UniProtKB-UniRule"/>
</dbReference>
<dbReference type="CDD" id="cd03749">
    <property type="entry name" value="proteasome_alpha_type_1"/>
    <property type="match status" value="1"/>
</dbReference>
<keyword evidence="9 13" id="KW-0653">Protein transport</keyword>
<dbReference type="GO" id="GO:0008333">
    <property type="term" value="P:endosome to lysosome transport"/>
    <property type="evidence" value="ECO:0007669"/>
    <property type="project" value="TreeGrafter"/>
</dbReference>
<dbReference type="Pfam" id="PF09454">
    <property type="entry name" value="Vps23_core"/>
    <property type="match status" value="1"/>
</dbReference>
<comment type="similarity">
    <text evidence="14">Belongs to the peptidase T1A family.</text>
</comment>
<evidence type="ECO:0000256" key="2">
    <source>
        <dbReference type="ARBA" id="ARBA00004177"/>
    </source>
</evidence>
<dbReference type="FunFam" id="3.60.20.10:FF:000063">
    <property type="entry name" value="Proteasome subunit alpha type"/>
    <property type="match status" value="1"/>
</dbReference>